<dbReference type="InterPro" id="IPR018027">
    <property type="entry name" value="Asn/Gln_amidotransferase"/>
</dbReference>
<dbReference type="GO" id="GO:0005739">
    <property type="term" value="C:mitochondrion"/>
    <property type="evidence" value="ECO:0007669"/>
    <property type="project" value="UniProtKB-SubCell"/>
</dbReference>
<evidence type="ECO:0000256" key="1">
    <source>
        <dbReference type="ARBA" id="ARBA00022598"/>
    </source>
</evidence>
<keyword evidence="2 5" id="KW-0547">Nucleotide-binding</keyword>
<dbReference type="InterPro" id="IPR014746">
    <property type="entry name" value="Gln_synth/guanido_kin_cat_dom"/>
</dbReference>
<keyword evidence="5" id="KW-0496">Mitochondrion</keyword>
<sequence length="504" mass="57899">MRLWNKLFCVPGETTVKYLPLVGLEIHAQIMTRTKLFSGATFDDDARTNTSVALFDIAIPGTLPVLNKAAVMKGITAGLLLNCTIPERCQFVRKHYFYADMPAGYQITQQNHPIAYSGFFEYYVHCNDEASSFIPYKKCVDILRIQLEHDSGRTIHDFSNNRSLIDFNRAGVALLEIVTSPTMNSALEAYCFIEQLRLTLIENGLCEGEMQKAQFRVDVNISLGEDNTGNRGVRTEIKNLNSLRMVYTAVNSELGRQYEILRAGGTVLNETRTVDRYGNTIAMREKEIEMDYRFMPEPNLPPVQIKQEWIENCRLMLSKPRYLKNIEEYGMGPEVALRIANQKNLATFVEMVLNVCDDAAMASVLVEWTFLLQTICRNCTKKFPASRTVFINYFVETVHLFHTKRLTKLTTFDLLRRYIEAELDKSPTEIINKENLWRIHDKDEIIQIAEKVIRENDKLVRKIQKSGAKRHATKLRAAVLNECNRRIEVDEISEIIRRKLLSGS</sequence>
<comment type="function">
    <text evidence="5">Allows the formation of correctly charged Gln-tRNA(Gln) through the transamidation of misacylated Glu-tRNA(Gln) in the mitochondria. The reaction takes place in the presence of glutamine and ATP through an activated gamma-phospho-Glu-tRNA(Gln).</text>
</comment>
<dbReference type="PANTHER" id="PTHR11659">
    <property type="entry name" value="GLUTAMYL-TRNA GLN AMIDOTRANSFERASE SUBUNIT B MITOCHONDRIAL AND PROKARYOTIC PET112-RELATED"/>
    <property type="match status" value="1"/>
</dbReference>
<evidence type="ECO:0000313" key="9">
    <source>
        <dbReference type="Proteomes" id="UP000006672"/>
    </source>
</evidence>
<dbReference type="Pfam" id="PF02934">
    <property type="entry name" value="GatB_N"/>
    <property type="match status" value="1"/>
</dbReference>
<evidence type="ECO:0000256" key="3">
    <source>
        <dbReference type="ARBA" id="ARBA00022840"/>
    </source>
</evidence>
<feature type="domain" description="Aspartyl/Glutamyl-tRNA(Gln) amidotransferase subunit B/E catalytic" evidence="7">
    <location>
        <begin position="21"/>
        <end position="311"/>
    </location>
</feature>
<name>A0A4E9F3Q2_BRUMA</name>
<dbReference type="InterPro" id="IPR017958">
    <property type="entry name" value="Gln-tRNA_amidoTrfase_suB_CS"/>
</dbReference>
<evidence type="ECO:0000256" key="4">
    <source>
        <dbReference type="ARBA" id="ARBA00022917"/>
    </source>
</evidence>
<evidence type="ECO:0000259" key="6">
    <source>
        <dbReference type="Pfam" id="PF02637"/>
    </source>
</evidence>
<reference evidence="9" key="1">
    <citation type="journal article" date="2007" name="Science">
        <title>Draft genome of the filarial nematode parasite Brugia malayi.</title>
        <authorList>
            <person name="Ghedin E."/>
            <person name="Wang S."/>
            <person name="Spiro D."/>
            <person name="Caler E."/>
            <person name="Zhao Q."/>
            <person name="Crabtree J."/>
            <person name="Allen J.E."/>
            <person name="Delcher A.L."/>
            <person name="Guiliano D.B."/>
            <person name="Miranda-Saavedra D."/>
            <person name="Angiuoli S.V."/>
            <person name="Creasy T."/>
            <person name="Amedeo P."/>
            <person name="Haas B."/>
            <person name="El-Sayed N.M."/>
            <person name="Wortman J.R."/>
            <person name="Feldblyum T."/>
            <person name="Tallon L."/>
            <person name="Schatz M."/>
            <person name="Shumway M."/>
            <person name="Koo H."/>
            <person name="Salzberg S.L."/>
            <person name="Schobel S."/>
            <person name="Pertea M."/>
            <person name="Pop M."/>
            <person name="White O."/>
            <person name="Barton G.J."/>
            <person name="Carlow C.K."/>
            <person name="Crawford M.J."/>
            <person name="Daub J."/>
            <person name="Dimmic M.W."/>
            <person name="Estes C.F."/>
            <person name="Foster J.M."/>
            <person name="Ganatra M."/>
            <person name="Gregory W.F."/>
            <person name="Johnson N.M."/>
            <person name="Jin J."/>
            <person name="Komuniecki R."/>
            <person name="Korf I."/>
            <person name="Kumar S."/>
            <person name="Laney S."/>
            <person name="Li B.W."/>
            <person name="Li W."/>
            <person name="Lindblom T.H."/>
            <person name="Lustigman S."/>
            <person name="Ma D."/>
            <person name="Maina C.V."/>
            <person name="Martin D.M."/>
            <person name="McCarter J.P."/>
            <person name="McReynolds L."/>
            <person name="Mitreva M."/>
            <person name="Nutman T.B."/>
            <person name="Parkinson J."/>
            <person name="Peregrin-Alvarez J.M."/>
            <person name="Poole C."/>
            <person name="Ren Q."/>
            <person name="Saunders L."/>
            <person name="Sluder A.E."/>
            <person name="Smith K."/>
            <person name="Stanke M."/>
            <person name="Unnasch T.R."/>
            <person name="Ware J."/>
            <person name="Wei A.D."/>
            <person name="Weil G."/>
            <person name="Williams D.J."/>
            <person name="Zhang Y."/>
            <person name="Williams S.A."/>
            <person name="Fraser-Liggett C."/>
            <person name="Slatko B."/>
            <person name="Blaxter M.L."/>
            <person name="Scott A.L."/>
        </authorList>
    </citation>
    <scope>NUCLEOTIDE SEQUENCE</scope>
    <source>
        <strain evidence="9">FR3</strain>
    </source>
</reference>
<keyword evidence="3 5" id="KW-0067">ATP-binding</keyword>
<dbReference type="NCBIfam" id="NF004012">
    <property type="entry name" value="PRK05477.1-2"/>
    <property type="match status" value="1"/>
</dbReference>
<feature type="domain" description="Asn/Gln amidotransferase" evidence="6">
    <location>
        <begin position="391"/>
        <end position="500"/>
    </location>
</feature>
<dbReference type="InterPro" id="IPR017959">
    <property type="entry name" value="Asn/Gln-tRNA_amidoTrfase_suB/E"/>
</dbReference>
<dbReference type="InterPro" id="IPR006075">
    <property type="entry name" value="Asn/Gln-tRNA_Trfase_suB/E_cat"/>
</dbReference>
<dbReference type="AlphaFoldDB" id="A0A4E9F3Q2"/>
<reference evidence="10" key="3">
    <citation type="submission" date="2022-04" db="UniProtKB">
        <authorList>
            <consortium name="WormBaseParasite"/>
        </authorList>
    </citation>
    <scope>IDENTIFICATION</scope>
</reference>
<dbReference type="GO" id="GO:0070681">
    <property type="term" value="P:glutaminyl-tRNAGln biosynthesis via transamidation"/>
    <property type="evidence" value="ECO:0007669"/>
    <property type="project" value="UniProtKB-UniRule"/>
</dbReference>
<evidence type="ECO:0000313" key="8">
    <source>
        <dbReference type="EMBL" id="VIO91388.1"/>
    </source>
</evidence>
<dbReference type="PROSITE" id="PS01234">
    <property type="entry name" value="GATB"/>
    <property type="match status" value="1"/>
</dbReference>
<dbReference type="GeneID" id="6103819"/>
<dbReference type="OrthoDB" id="1722066at2759"/>
<dbReference type="SUPFAM" id="SSF55931">
    <property type="entry name" value="Glutamine synthetase/guanido kinase"/>
    <property type="match status" value="1"/>
</dbReference>
<keyword evidence="9" id="KW-1185">Reference proteome</keyword>
<dbReference type="GO" id="GO:0030956">
    <property type="term" value="C:glutamyl-tRNA(Gln) amidotransferase complex"/>
    <property type="evidence" value="ECO:0007669"/>
    <property type="project" value="UniProtKB-UniRule"/>
</dbReference>
<comment type="similarity">
    <text evidence="5">Belongs to the GatB/GatE family. GatB subfamily.</text>
</comment>
<comment type="catalytic activity">
    <reaction evidence="5">
        <text>L-glutamyl-tRNA(Gln) + L-glutamine + ATP + H2O = L-glutaminyl-tRNA(Gln) + L-glutamate + ADP + phosphate + H(+)</text>
        <dbReference type="Rhea" id="RHEA:17521"/>
        <dbReference type="Rhea" id="RHEA-COMP:9681"/>
        <dbReference type="Rhea" id="RHEA-COMP:9684"/>
        <dbReference type="ChEBI" id="CHEBI:15377"/>
        <dbReference type="ChEBI" id="CHEBI:15378"/>
        <dbReference type="ChEBI" id="CHEBI:29985"/>
        <dbReference type="ChEBI" id="CHEBI:30616"/>
        <dbReference type="ChEBI" id="CHEBI:43474"/>
        <dbReference type="ChEBI" id="CHEBI:58359"/>
        <dbReference type="ChEBI" id="CHEBI:78520"/>
        <dbReference type="ChEBI" id="CHEBI:78521"/>
        <dbReference type="ChEBI" id="CHEBI:456216"/>
    </reaction>
</comment>
<dbReference type="HAMAP" id="MF_00121">
    <property type="entry name" value="GatB"/>
    <property type="match status" value="1"/>
</dbReference>
<accession>A0A4E9F3Q2</accession>
<evidence type="ECO:0000313" key="10">
    <source>
        <dbReference type="WBParaSite" id="Bm2668.1"/>
    </source>
</evidence>
<dbReference type="EC" id="6.3.5.-" evidence="5"/>
<dbReference type="InterPro" id="IPR004413">
    <property type="entry name" value="GatB"/>
</dbReference>
<accession>A0A8L7SZ43</accession>
<proteinExistence type="inferred from homology"/>
<dbReference type="NCBIfam" id="TIGR00133">
    <property type="entry name" value="gatB"/>
    <property type="match status" value="1"/>
</dbReference>
<dbReference type="EMBL" id="CAAKNF010000192">
    <property type="protein sequence ID" value="VIO91388.1"/>
    <property type="molecule type" value="Genomic_DNA"/>
</dbReference>
<dbReference type="Proteomes" id="UP000006672">
    <property type="component" value="Unassembled WGS sequence"/>
</dbReference>
<reference evidence="8" key="2">
    <citation type="submission" date="2019-04" db="EMBL/GenBank/DDBJ databases">
        <authorList>
            <person name="Howe K."/>
            <person name="Paulini M."/>
            <person name="Williams G."/>
        </authorList>
    </citation>
    <scope>NUCLEOTIDE SEQUENCE [LARGE SCALE GENOMIC DNA]</scope>
    <source>
        <strain evidence="8">FR3</strain>
    </source>
</reference>
<dbReference type="Pfam" id="PF02637">
    <property type="entry name" value="GatB_Yqey"/>
    <property type="match status" value="1"/>
</dbReference>
<organism evidence="8">
    <name type="scientific">Brugia malayi</name>
    <name type="common">Filarial nematode worm</name>
    <dbReference type="NCBI Taxonomy" id="6279"/>
    <lineage>
        <taxon>Eukaryota</taxon>
        <taxon>Metazoa</taxon>
        <taxon>Ecdysozoa</taxon>
        <taxon>Nematoda</taxon>
        <taxon>Chromadorea</taxon>
        <taxon>Rhabditida</taxon>
        <taxon>Spirurina</taxon>
        <taxon>Spiruromorpha</taxon>
        <taxon>Filarioidea</taxon>
        <taxon>Onchocercidae</taxon>
        <taxon>Brugia</taxon>
    </lineage>
</organism>
<evidence type="ECO:0000259" key="7">
    <source>
        <dbReference type="Pfam" id="PF02934"/>
    </source>
</evidence>
<keyword evidence="1 5" id="KW-0436">Ligase</keyword>
<dbReference type="GO" id="GO:0050567">
    <property type="term" value="F:glutaminyl-tRNA synthase (glutamine-hydrolyzing) activity"/>
    <property type="evidence" value="ECO:0007669"/>
    <property type="project" value="UniProtKB-UniRule"/>
</dbReference>
<dbReference type="GO" id="GO:0032543">
    <property type="term" value="P:mitochondrial translation"/>
    <property type="evidence" value="ECO:0007669"/>
    <property type="project" value="UniProtKB-UniRule"/>
</dbReference>
<dbReference type="PANTHER" id="PTHR11659:SF0">
    <property type="entry name" value="GLUTAMYL-TRNA(GLN) AMIDOTRANSFERASE SUBUNIT B, MITOCHONDRIAL"/>
    <property type="match status" value="1"/>
</dbReference>
<evidence type="ECO:0000256" key="2">
    <source>
        <dbReference type="ARBA" id="ARBA00022741"/>
    </source>
</evidence>
<dbReference type="WBParaSite" id="Bm2668.1">
    <property type="protein sequence ID" value="Bm2668.1"/>
    <property type="gene ID" value="WBGene00222929"/>
</dbReference>
<protein>
    <recommendedName>
        <fullName evidence="5">Glutamyl-tRNA(Gln) amidotransferase subunit B, mitochondrial</fullName>
        <shortName evidence="5">Glu-AdT subunit B</shortName>
        <ecNumber evidence="5">6.3.5.-</ecNumber>
    </recommendedName>
</protein>
<dbReference type="KEGG" id="bmy:BM_BM2668"/>
<dbReference type="RefSeq" id="XP_042932901.1">
    <property type="nucleotide sequence ID" value="XM_043076967.1"/>
</dbReference>
<dbReference type="GO" id="GO:0005524">
    <property type="term" value="F:ATP binding"/>
    <property type="evidence" value="ECO:0007669"/>
    <property type="project" value="UniProtKB-KW"/>
</dbReference>
<keyword evidence="4 5" id="KW-0648">Protein biosynthesis</keyword>
<comment type="subcellular location">
    <subcellularLocation>
        <location evidence="5">Mitochondrion</location>
    </subcellularLocation>
</comment>
<comment type="subunit">
    <text evidence="5">Subunit of the heterotrimeric GatCAB amidotransferase (AdT) complex, composed of A, B and C subunits.</text>
</comment>
<evidence type="ECO:0000256" key="5">
    <source>
        <dbReference type="HAMAP-Rule" id="MF_03147"/>
    </source>
</evidence>
<gene>
    <name evidence="8" type="primary">Bm2668</name>
    <name evidence="8" type="ORF">BM_BM2668</name>
</gene>
<dbReference type="CTD" id="6103819"/>